<reference evidence="2 3" key="1">
    <citation type="submission" date="2020-08" db="EMBL/GenBank/DDBJ databases">
        <title>Genomic Encyclopedia of Type Strains, Phase IV (KMG-V): Genome sequencing to study the core and pangenomes of soil and plant-associated prokaryotes.</title>
        <authorList>
            <person name="Whitman W."/>
        </authorList>
    </citation>
    <scope>NUCLEOTIDE SEQUENCE [LARGE SCALE GENOMIC DNA]</scope>
    <source>
        <strain evidence="2 3">SEMIA 4060</strain>
    </source>
</reference>
<dbReference type="Gene3D" id="1.10.10.10">
    <property type="entry name" value="Winged helix-like DNA-binding domain superfamily/Winged helix DNA-binding domain"/>
    <property type="match status" value="1"/>
</dbReference>
<evidence type="ECO:0000259" key="1">
    <source>
        <dbReference type="Pfam" id="PF03551"/>
    </source>
</evidence>
<dbReference type="InterPro" id="IPR036388">
    <property type="entry name" value="WH-like_DNA-bd_sf"/>
</dbReference>
<accession>A0A7X0ITD6</accession>
<evidence type="ECO:0000313" key="2">
    <source>
        <dbReference type="EMBL" id="MBB6486814.1"/>
    </source>
</evidence>
<evidence type="ECO:0000313" key="3">
    <source>
        <dbReference type="Proteomes" id="UP000565576"/>
    </source>
</evidence>
<dbReference type="SUPFAM" id="SSF46785">
    <property type="entry name" value="Winged helix' DNA-binding domain"/>
    <property type="match status" value="1"/>
</dbReference>
<comment type="caution">
    <text evidence="2">The sequence shown here is derived from an EMBL/GenBank/DDBJ whole genome shotgun (WGS) entry which is preliminary data.</text>
</comment>
<dbReference type="InterPro" id="IPR036390">
    <property type="entry name" value="WH_DNA-bd_sf"/>
</dbReference>
<proteinExistence type="predicted"/>
<dbReference type="Pfam" id="PF03551">
    <property type="entry name" value="PadR"/>
    <property type="match status" value="1"/>
</dbReference>
<dbReference type="GO" id="GO:0003677">
    <property type="term" value="F:DNA binding"/>
    <property type="evidence" value="ECO:0007669"/>
    <property type="project" value="UniProtKB-KW"/>
</dbReference>
<feature type="domain" description="Transcription regulator PadR N-terminal" evidence="1">
    <location>
        <begin position="37"/>
        <end position="110"/>
    </location>
</feature>
<dbReference type="InterPro" id="IPR005149">
    <property type="entry name" value="Tscrpt_reg_PadR_N"/>
</dbReference>
<protein>
    <submittedName>
        <fullName evidence="2">DNA-binding PadR family transcriptional regulator</fullName>
    </submittedName>
</protein>
<dbReference type="Proteomes" id="UP000565576">
    <property type="component" value="Unassembled WGS sequence"/>
</dbReference>
<dbReference type="AlphaFoldDB" id="A0A7X0ITD6"/>
<gene>
    <name evidence="2" type="ORF">GGD46_004113</name>
</gene>
<dbReference type="PANTHER" id="PTHR43252">
    <property type="entry name" value="TRANSCRIPTIONAL REGULATOR YQJI"/>
    <property type="match status" value="1"/>
</dbReference>
<dbReference type="EMBL" id="JACHBG010000010">
    <property type="protein sequence ID" value="MBB6486814.1"/>
    <property type="molecule type" value="Genomic_DNA"/>
</dbReference>
<dbReference type="PANTHER" id="PTHR43252:SF6">
    <property type="entry name" value="NEGATIVE TRANSCRIPTION REGULATOR PADR"/>
    <property type="match status" value="1"/>
</dbReference>
<sequence>MFTNAESGLILRLISHNITSINLTMKTPKRSPIALAVLAMLFEAPMHPYRMQLLIKERGKDEVINVSQRASLYQTIQRLDRDGLILARQTARADKRPERTVYEITERGREIVIAWMREILSKPAMEYPEFPAAISFLPLLSPEDVLQQLERRAKAIEVELQRTAELLEQAAAVPRLFLLESEYLRSVQAAELAWVKAVAEDLRAGRLTWSEAWLRQIAAEFSSEQKKDLE</sequence>
<name>A0A7X0ITD6_9HYPH</name>
<keyword evidence="2" id="KW-0238">DNA-binding</keyword>
<organism evidence="2 3">
    <name type="scientific">Rhizobium lusitanum</name>
    <dbReference type="NCBI Taxonomy" id="293958"/>
    <lineage>
        <taxon>Bacteria</taxon>
        <taxon>Pseudomonadati</taxon>
        <taxon>Pseudomonadota</taxon>
        <taxon>Alphaproteobacteria</taxon>
        <taxon>Hyphomicrobiales</taxon>
        <taxon>Rhizobiaceae</taxon>
        <taxon>Rhizobium/Agrobacterium group</taxon>
        <taxon>Rhizobium</taxon>
    </lineage>
</organism>